<gene>
    <name evidence="2" type="ORF">B9479_006850</name>
</gene>
<dbReference type="Proteomes" id="UP000322245">
    <property type="component" value="Unassembled WGS sequence"/>
</dbReference>
<dbReference type="AlphaFoldDB" id="A0A5D3AR55"/>
<feature type="compositionally biased region" description="Pro residues" evidence="1">
    <location>
        <begin position="196"/>
        <end position="206"/>
    </location>
</feature>
<evidence type="ECO:0008006" key="4">
    <source>
        <dbReference type="Google" id="ProtNLM"/>
    </source>
</evidence>
<feature type="non-terminal residue" evidence="2">
    <location>
        <position position="552"/>
    </location>
</feature>
<feature type="compositionally biased region" description="Basic residues" evidence="1">
    <location>
        <begin position="97"/>
        <end position="107"/>
    </location>
</feature>
<evidence type="ECO:0000313" key="2">
    <source>
        <dbReference type="EMBL" id="TYJ52560.1"/>
    </source>
</evidence>
<feature type="region of interest" description="Disordered" evidence="1">
    <location>
        <begin position="44"/>
        <end position="114"/>
    </location>
</feature>
<feature type="region of interest" description="Disordered" evidence="1">
    <location>
        <begin position="286"/>
        <end position="353"/>
    </location>
</feature>
<comment type="caution">
    <text evidence="2">The sequence shown here is derived from an EMBL/GenBank/DDBJ whole genome shotgun (WGS) entry which is preliminary data.</text>
</comment>
<reference evidence="2 3" key="1">
    <citation type="submission" date="2017-05" db="EMBL/GenBank/DDBJ databases">
        <title>The Genome Sequence of Tsuchiyaea wingfieldii DSM 27421.</title>
        <authorList>
            <person name="Cuomo C."/>
            <person name="Passer A."/>
            <person name="Billmyre B."/>
            <person name="Heitman J."/>
        </authorList>
    </citation>
    <scope>NUCLEOTIDE SEQUENCE [LARGE SCALE GENOMIC DNA]</scope>
    <source>
        <strain evidence="2 3">DSM 27421</strain>
    </source>
</reference>
<feature type="compositionally biased region" description="Basic and acidic residues" evidence="1">
    <location>
        <begin position="540"/>
        <end position="552"/>
    </location>
</feature>
<proteinExistence type="predicted"/>
<feature type="compositionally biased region" description="Polar residues" evidence="1">
    <location>
        <begin position="303"/>
        <end position="313"/>
    </location>
</feature>
<feature type="compositionally biased region" description="Low complexity" evidence="1">
    <location>
        <begin position="286"/>
        <end position="302"/>
    </location>
</feature>
<protein>
    <recommendedName>
        <fullName evidence="4">Clampless protein 1</fullName>
    </recommendedName>
</protein>
<feature type="compositionally biased region" description="Polar residues" evidence="1">
    <location>
        <begin position="61"/>
        <end position="76"/>
    </location>
</feature>
<feature type="compositionally biased region" description="Low complexity" evidence="1">
    <location>
        <begin position="81"/>
        <end position="94"/>
    </location>
</feature>
<sequence>MVSIAAHNKENTSFALTDIDAISLSLRSSLSAVSVRPKKHLQGTIGIGRAPKHTSYPRRYVSSTKPYARGRNTSVTRAKLASASSSSSSSTSSSGKVQRRVKAKPPKARPPPLKLDDAAYDLKVMQERVKKARYDPASRDVGQVRMPLKLPFPQIPPIEHVDQEGLVDVPVDYILNKLLPLLPSISTITLAYKPYPQIPHPPPPSPSSSSSSSSSTRTLALAIPEIMDGRKPDWQAKTRGREPNMCLAIRQRAGEATAGDMVIAVNSLVFASQCSYWNRLISASRLPSSTSTAPSTRTSAATGSKQATPSETAVSAALPAISEEEGSSDSDESESEAEDDSDEYETLEPAPLPPVTKDPLGFLHLPIIPILLPSPPTFHLIHRLLHHPALPCLPSFLGLPDHASRHEMLGKLGEMGVGELMGKAAVLQGVWKNLCALGIARAGVWRQLGEAWSFVTGIIAGHGLLVGGQVRRGGEQGGGGAGAGAGAKSGAEEVAWEWVGMMRERERVAKEEWARGFPLTATAIHHGTSSSTVGDDGDEHADRVAVKEEESS</sequence>
<keyword evidence="3" id="KW-1185">Reference proteome</keyword>
<evidence type="ECO:0000256" key="1">
    <source>
        <dbReference type="SAM" id="MobiDB-lite"/>
    </source>
</evidence>
<feature type="region of interest" description="Disordered" evidence="1">
    <location>
        <begin position="196"/>
        <end position="217"/>
    </location>
</feature>
<evidence type="ECO:0000313" key="3">
    <source>
        <dbReference type="Proteomes" id="UP000322245"/>
    </source>
</evidence>
<dbReference type="EMBL" id="NIDF01000128">
    <property type="protein sequence ID" value="TYJ52560.1"/>
    <property type="molecule type" value="Genomic_DNA"/>
</dbReference>
<feature type="compositionally biased region" description="Acidic residues" evidence="1">
    <location>
        <begin position="322"/>
        <end position="346"/>
    </location>
</feature>
<organism evidence="2 3">
    <name type="scientific">Cryptococcus floricola</name>
    <dbReference type="NCBI Taxonomy" id="2591691"/>
    <lineage>
        <taxon>Eukaryota</taxon>
        <taxon>Fungi</taxon>
        <taxon>Dikarya</taxon>
        <taxon>Basidiomycota</taxon>
        <taxon>Agaricomycotina</taxon>
        <taxon>Tremellomycetes</taxon>
        <taxon>Tremellales</taxon>
        <taxon>Cryptococcaceae</taxon>
        <taxon>Cryptococcus</taxon>
    </lineage>
</organism>
<name>A0A5D3AR55_9TREE</name>
<feature type="region of interest" description="Disordered" evidence="1">
    <location>
        <begin position="524"/>
        <end position="552"/>
    </location>
</feature>
<accession>A0A5D3AR55</accession>